<evidence type="ECO:0000313" key="1">
    <source>
        <dbReference type="EMBL" id="TMS38724.1"/>
    </source>
</evidence>
<dbReference type="EMBL" id="AZBU02000001">
    <property type="protein sequence ID" value="TMS38724.1"/>
    <property type="molecule type" value="Genomic_DNA"/>
</dbReference>
<accession>A0A4U8V002</accession>
<gene>
    <name evidence="1" type="ORF">L596_005384</name>
</gene>
<dbReference type="AlphaFoldDB" id="A0A4U8V002"/>
<organism evidence="1 2">
    <name type="scientific">Steinernema carpocapsae</name>
    <name type="common">Entomopathogenic nematode</name>
    <dbReference type="NCBI Taxonomy" id="34508"/>
    <lineage>
        <taxon>Eukaryota</taxon>
        <taxon>Metazoa</taxon>
        <taxon>Ecdysozoa</taxon>
        <taxon>Nematoda</taxon>
        <taxon>Chromadorea</taxon>
        <taxon>Rhabditida</taxon>
        <taxon>Tylenchina</taxon>
        <taxon>Panagrolaimomorpha</taxon>
        <taxon>Strongyloidoidea</taxon>
        <taxon>Steinernematidae</taxon>
        <taxon>Steinernema</taxon>
    </lineage>
</organism>
<name>A0A4U8V002_STECR</name>
<reference evidence="1 2" key="1">
    <citation type="journal article" date="2015" name="Genome Biol.">
        <title>Comparative genomics of Steinernema reveals deeply conserved gene regulatory networks.</title>
        <authorList>
            <person name="Dillman A.R."/>
            <person name="Macchietto M."/>
            <person name="Porter C.F."/>
            <person name="Rogers A."/>
            <person name="Williams B."/>
            <person name="Antoshechkin I."/>
            <person name="Lee M.M."/>
            <person name="Goodwin Z."/>
            <person name="Lu X."/>
            <person name="Lewis E.E."/>
            <person name="Goodrich-Blair H."/>
            <person name="Stock S.P."/>
            <person name="Adams B.J."/>
            <person name="Sternberg P.W."/>
            <person name="Mortazavi A."/>
        </authorList>
    </citation>
    <scope>NUCLEOTIDE SEQUENCE [LARGE SCALE GENOMIC DNA]</scope>
    <source>
        <strain evidence="1 2">ALL</strain>
    </source>
</reference>
<protein>
    <submittedName>
        <fullName evidence="1">Uncharacterized protein</fullName>
    </submittedName>
</protein>
<reference evidence="1 2" key="2">
    <citation type="journal article" date="2019" name="G3 (Bethesda)">
        <title>Hybrid Assembly of the Genome of the Entomopathogenic Nematode Steinernema carpocapsae Identifies the X-Chromosome.</title>
        <authorList>
            <person name="Serra L."/>
            <person name="Macchietto M."/>
            <person name="Macias-Munoz A."/>
            <person name="McGill C.J."/>
            <person name="Rodriguez I.M."/>
            <person name="Rodriguez B."/>
            <person name="Murad R."/>
            <person name="Mortazavi A."/>
        </authorList>
    </citation>
    <scope>NUCLEOTIDE SEQUENCE [LARGE SCALE GENOMIC DNA]</scope>
    <source>
        <strain evidence="1 2">ALL</strain>
    </source>
</reference>
<sequence>MICDLNYFEKNHETAKTASALMKTDHRVILTTLLEGAEHQLETYFITETLQMLRAFYLVCYLKSPLNKVSALNMFHKPDHVSATPSASSTLCVILTLLCLFKQILAHHRKKRLF</sequence>
<proteinExistence type="predicted"/>
<comment type="caution">
    <text evidence="1">The sequence shown here is derived from an EMBL/GenBank/DDBJ whole genome shotgun (WGS) entry which is preliminary data.</text>
</comment>
<keyword evidence="2" id="KW-1185">Reference proteome</keyword>
<evidence type="ECO:0000313" key="2">
    <source>
        <dbReference type="Proteomes" id="UP000298663"/>
    </source>
</evidence>
<dbReference type="Proteomes" id="UP000298663">
    <property type="component" value="Unassembled WGS sequence"/>
</dbReference>